<proteinExistence type="predicted"/>
<comment type="caution">
    <text evidence="1">The sequence shown here is derived from an EMBL/GenBank/DDBJ whole genome shotgun (WGS) entry which is preliminary data.</text>
</comment>
<evidence type="ECO:0000313" key="1">
    <source>
        <dbReference type="EMBL" id="GHG62278.1"/>
    </source>
</evidence>
<accession>A0A919F020</accession>
<dbReference type="InterPro" id="IPR056037">
    <property type="entry name" value="DUF7620"/>
</dbReference>
<evidence type="ECO:0000313" key="2">
    <source>
        <dbReference type="Proteomes" id="UP000619355"/>
    </source>
</evidence>
<sequence>MWIRLLSRRKKCSPERAAAQQAVADAQEAQREITEERRPLVQAVARRLRAARMENHWSERIEAAYAAARRGAAQ</sequence>
<protein>
    <submittedName>
        <fullName evidence="1">Uncharacterized protein</fullName>
    </submittedName>
</protein>
<reference evidence="2" key="1">
    <citation type="journal article" date="2019" name="Int. J. Syst. Evol. Microbiol.">
        <title>The Global Catalogue of Microorganisms (GCM) 10K type strain sequencing project: providing services to taxonomists for standard genome sequencing and annotation.</title>
        <authorList>
            <consortium name="The Broad Institute Genomics Platform"/>
            <consortium name="The Broad Institute Genome Sequencing Center for Infectious Disease"/>
            <person name="Wu L."/>
            <person name="Ma J."/>
        </authorList>
    </citation>
    <scope>NUCLEOTIDE SEQUENCE [LARGE SCALE GENOMIC DNA]</scope>
    <source>
        <strain evidence="2">JCM 4253</strain>
    </source>
</reference>
<dbReference type="Proteomes" id="UP000619355">
    <property type="component" value="Unassembled WGS sequence"/>
</dbReference>
<dbReference type="EMBL" id="BNBF01000017">
    <property type="protein sequence ID" value="GHG62278.1"/>
    <property type="molecule type" value="Genomic_DNA"/>
</dbReference>
<organism evidence="1 2">
    <name type="scientific">Streptomyces capoamus</name>
    <dbReference type="NCBI Taxonomy" id="68183"/>
    <lineage>
        <taxon>Bacteria</taxon>
        <taxon>Bacillati</taxon>
        <taxon>Actinomycetota</taxon>
        <taxon>Actinomycetes</taxon>
        <taxon>Kitasatosporales</taxon>
        <taxon>Streptomycetaceae</taxon>
        <taxon>Streptomyces</taxon>
    </lineage>
</organism>
<dbReference type="Pfam" id="PF24596">
    <property type="entry name" value="DUF7620"/>
    <property type="match status" value="1"/>
</dbReference>
<name>A0A919F020_9ACTN</name>
<dbReference type="AlphaFoldDB" id="A0A919F020"/>
<keyword evidence="2" id="KW-1185">Reference proteome</keyword>
<gene>
    <name evidence="1" type="ORF">GCM10018980_52110</name>
</gene>